<feature type="compositionally biased region" description="Acidic residues" evidence="1">
    <location>
        <begin position="192"/>
        <end position="204"/>
    </location>
</feature>
<organism evidence="3 4">
    <name type="scientific">Colocasia esculenta</name>
    <name type="common">Wild taro</name>
    <name type="synonym">Arum esculentum</name>
    <dbReference type="NCBI Taxonomy" id="4460"/>
    <lineage>
        <taxon>Eukaryota</taxon>
        <taxon>Viridiplantae</taxon>
        <taxon>Streptophyta</taxon>
        <taxon>Embryophyta</taxon>
        <taxon>Tracheophyta</taxon>
        <taxon>Spermatophyta</taxon>
        <taxon>Magnoliopsida</taxon>
        <taxon>Liliopsida</taxon>
        <taxon>Araceae</taxon>
        <taxon>Aroideae</taxon>
        <taxon>Colocasieae</taxon>
        <taxon>Colocasia</taxon>
    </lineage>
</organism>
<reference evidence="3" key="1">
    <citation type="submission" date="2017-07" db="EMBL/GenBank/DDBJ databases">
        <title>Taro Niue Genome Assembly and Annotation.</title>
        <authorList>
            <person name="Atibalentja N."/>
            <person name="Keating K."/>
            <person name="Fields C.J."/>
        </authorList>
    </citation>
    <scope>NUCLEOTIDE SEQUENCE</scope>
    <source>
        <strain evidence="3">Niue_2</strain>
        <tissue evidence="3">Leaf</tissue>
    </source>
</reference>
<sequence length="204" mass="20529">MAAIGDDFSTSRHLSTTSRYSSCISKLQGDKMARTHVLGYAAVLITIGHIYITNLLPLMSAVGVPAEEVEAIAFFSFLVFSFGLLLAQLTVALPRITAVLRKEEAADAATAGGEEEEEATTTTGGGGETEAAAGGAAVGGGGAEGGRDAEEEEEGGGGSGRRAAEEGGGGAEEAISGGEGEEKEAAAADGDGQGEEEKEEEEDA</sequence>
<feature type="transmembrane region" description="Helical" evidence="2">
    <location>
        <begin position="71"/>
        <end position="93"/>
    </location>
</feature>
<feature type="compositionally biased region" description="Gly residues" evidence="1">
    <location>
        <begin position="156"/>
        <end position="171"/>
    </location>
</feature>
<evidence type="ECO:0000313" key="4">
    <source>
        <dbReference type="Proteomes" id="UP000652761"/>
    </source>
</evidence>
<keyword evidence="2" id="KW-0472">Membrane</keyword>
<evidence type="ECO:0000256" key="2">
    <source>
        <dbReference type="SAM" id="Phobius"/>
    </source>
</evidence>
<accession>A0A843VR05</accession>
<evidence type="ECO:0000313" key="3">
    <source>
        <dbReference type="EMBL" id="MQL98405.1"/>
    </source>
</evidence>
<protein>
    <submittedName>
        <fullName evidence="3">Uncharacterized protein</fullName>
    </submittedName>
</protein>
<name>A0A843VR05_COLES</name>
<dbReference type="AlphaFoldDB" id="A0A843VR05"/>
<keyword evidence="2" id="KW-0812">Transmembrane</keyword>
<feature type="transmembrane region" description="Helical" evidence="2">
    <location>
        <begin position="37"/>
        <end position="59"/>
    </location>
</feature>
<keyword evidence="2" id="KW-1133">Transmembrane helix</keyword>
<proteinExistence type="predicted"/>
<comment type="caution">
    <text evidence="3">The sequence shown here is derived from an EMBL/GenBank/DDBJ whole genome shotgun (WGS) entry which is preliminary data.</text>
</comment>
<dbReference type="EMBL" id="NMUH01002183">
    <property type="protein sequence ID" value="MQL98405.1"/>
    <property type="molecule type" value="Genomic_DNA"/>
</dbReference>
<evidence type="ECO:0000256" key="1">
    <source>
        <dbReference type="SAM" id="MobiDB-lite"/>
    </source>
</evidence>
<gene>
    <name evidence="3" type="ORF">Taro_031115</name>
</gene>
<dbReference type="Proteomes" id="UP000652761">
    <property type="component" value="Unassembled WGS sequence"/>
</dbReference>
<keyword evidence="4" id="KW-1185">Reference proteome</keyword>
<feature type="region of interest" description="Disordered" evidence="1">
    <location>
        <begin position="107"/>
        <end position="204"/>
    </location>
</feature>